<gene>
    <name evidence="9" type="primary">kdpA</name>
    <name evidence="10" type="ordered locus">Btus_0565</name>
</gene>
<keyword evidence="1 9" id="KW-0813">Transport</keyword>
<keyword evidence="11" id="KW-1185">Reference proteome</keyword>
<organism evidence="10 11">
    <name type="scientific">Kyrpidia tusciae (strain DSM 2912 / NBRC 15312 / T2)</name>
    <name type="common">Bacillus tusciae</name>
    <dbReference type="NCBI Taxonomy" id="562970"/>
    <lineage>
        <taxon>Bacteria</taxon>
        <taxon>Bacillati</taxon>
        <taxon>Bacillota</taxon>
        <taxon>Bacilli</taxon>
        <taxon>Bacillales</taxon>
        <taxon>Alicyclobacillaceae</taxon>
        <taxon>Kyrpidia</taxon>
    </lineage>
</organism>
<accession>D5WU10</accession>
<keyword evidence="7 9" id="KW-0406">Ion transport</keyword>
<dbReference type="EMBL" id="CP002017">
    <property type="protein sequence ID" value="ADG05330.1"/>
    <property type="molecule type" value="Genomic_DNA"/>
</dbReference>
<evidence type="ECO:0000256" key="5">
    <source>
        <dbReference type="ARBA" id="ARBA00022958"/>
    </source>
</evidence>
<evidence type="ECO:0000256" key="8">
    <source>
        <dbReference type="ARBA" id="ARBA00023136"/>
    </source>
</evidence>
<dbReference type="GO" id="GO:0030955">
    <property type="term" value="F:potassium ion binding"/>
    <property type="evidence" value="ECO:0007669"/>
    <property type="project" value="UniProtKB-UniRule"/>
</dbReference>
<comment type="subunit">
    <text evidence="9">The system is composed of three essential subunits: KdpA, KdpB and KdpC.</text>
</comment>
<sequence length="571" mass="60460">MSGVASDVLQMVLLLAAVLLAAWPLGRYMARVFQGERTFLDPVLRPLERGLYRLFGLNASREMSWKTYAWAVIAFNAVGMAVLFVLQLVQGWLPFNPQHFSAVRWDTALNTAASFITNTNWQSYSGESTMSYFTQMAGLTVQNFLSGATGVAVLIALIRGLVRRRASAIGNFWVDMTRCTLWVLLPLSLVVSLVLVSQGVIQNLHPYVTVQTVEGVNQTLAMGPVASQEAIKMLGTNGGGFFGANSAHPFENPTPLSDLVEIWSIIVIPAALVFTFGRMIGKPRQGAAILGAMLFLLVVALAGNYISERMGNPLLAQMGVQAPTAMEGKEVRFGLGQSSLFSVVTTAVACGAVNNMHDSLTPLGGMVPMLLMMLGEVVFGGEGSGLYGMLVFAILAVFLVGLMVGRTPEFLGKKIESREVKLATLAGVIIPSATILIGAAISVVTPAGLASLGNPGPHGLSEVLYGFASGVGNNGSAFAGLNANTPYYNLMIAAAMLIGRFGVIVPVLGIAGSLAEKNKVPEGPGTFRTDTPLFSVLLSVTIVLVVALTFFPSLALGPIVEHIMMWQGMAA</sequence>
<dbReference type="PIRSF" id="PIRSF001294">
    <property type="entry name" value="K_ATPaseA"/>
    <property type="match status" value="1"/>
</dbReference>
<evidence type="ECO:0000256" key="3">
    <source>
        <dbReference type="ARBA" id="ARBA00022538"/>
    </source>
</evidence>
<keyword evidence="5 9" id="KW-0630">Potassium</keyword>
<comment type="function">
    <text evidence="9">Part of the high-affinity ATP-driven potassium transport (or Kdp) system, which catalyzes the hydrolysis of ATP coupled with the electrogenic transport of potassium into the cytoplasm. This subunit binds the extracellular potassium ions and delivers the ions to the membrane domain of KdpB through an intramembrane tunnel.</text>
</comment>
<feature type="transmembrane region" description="Helical" evidence="9">
    <location>
        <begin position="534"/>
        <end position="560"/>
    </location>
</feature>
<keyword evidence="10" id="KW-0378">Hydrolase</keyword>
<dbReference type="AlphaFoldDB" id="D5WU10"/>
<evidence type="ECO:0000256" key="7">
    <source>
        <dbReference type="ARBA" id="ARBA00023065"/>
    </source>
</evidence>
<dbReference type="RefSeq" id="WP_013074623.1">
    <property type="nucleotide sequence ID" value="NC_014098.1"/>
</dbReference>
<feature type="transmembrane region" description="Helical" evidence="9">
    <location>
        <begin position="179"/>
        <end position="201"/>
    </location>
</feature>
<keyword evidence="2 9" id="KW-1003">Cell membrane</keyword>
<keyword evidence="8 9" id="KW-0472">Membrane</keyword>
<feature type="transmembrane region" description="Helical" evidence="9">
    <location>
        <begin position="262"/>
        <end position="280"/>
    </location>
</feature>
<feature type="transmembrane region" description="Helical" evidence="9">
    <location>
        <begin position="287"/>
        <end position="306"/>
    </location>
</feature>
<evidence type="ECO:0000256" key="1">
    <source>
        <dbReference type="ARBA" id="ARBA00022448"/>
    </source>
</evidence>
<comment type="similarity">
    <text evidence="9">Belongs to the KdpA family.</text>
</comment>
<dbReference type="PANTHER" id="PTHR30607">
    <property type="entry name" value="POTASSIUM-TRANSPORTING ATPASE A CHAIN"/>
    <property type="match status" value="1"/>
</dbReference>
<dbReference type="Pfam" id="PF03814">
    <property type="entry name" value="KdpA"/>
    <property type="match status" value="1"/>
</dbReference>
<comment type="subcellular location">
    <subcellularLocation>
        <location evidence="9">Cell membrane</location>
        <topology evidence="9">Multi-pass membrane protein</topology>
    </subcellularLocation>
</comment>
<feature type="transmembrane region" description="Helical" evidence="9">
    <location>
        <begin position="385"/>
        <end position="404"/>
    </location>
</feature>
<feature type="transmembrane region" description="Helical" evidence="9">
    <location>
        <begin position="425"/>
        <end position="444"/>
    </location>
</feature>
<proteinExistence type="inferred from homology"/>
<feature type="transmembrane region" description="Helical" evidence="9">
    <location>
        <begin position="333"/>
        <end position="353"/>
    </location>
</feature>
<feature type="transmembrane region" description="Helical" evidence="9">
    <location>
        <begin position="12"/>
        <end position="30"/>
    </location>
</feature>
<evidence type="ECO:0000256" key="6">
    <source>
        <dbReference type="ARBA" id="ARBA00022989"/>
    </source>
</evidence>
<keyword evidence="3 9" id="KW-0633">Potassium transport</keyword>
<evidence type="ECO:0000313" key="10">
    <source>
        <dbReference type="EMBL" id="ADG05330.1"/>
    </source>
</evidence>
<name>D5WU10_KYRT2</name>
<evidence type="ECO:0000256" key="2">
    <source>
        <dbReference type="ARBA" id="ARBA00022475"/>
    </source>
</evidence>
<dbReference type="OrthoDB" id="9763796at2"/>
<feature type="transmembrane region" description="Helical" evidence="9">
    <location>
        <begin position="68"/>
        <end position="89"/>
    </location>
</feature>
<dbReference type="PANTHER" id="PTHR30607:SF2">
    <property type="entry name" value="POTASSIUM-TRANSPORTING ATPASE POTASSIUM-BINDING SUBUNIT"/>
    <property type="match status" value="1"/>
</dbReference>
<dbReference type="HAMAP" id="MF_00275">
    <property type="entry name" value="KdpA"/>
    <property type="match status" value="1"/>
</dbReference>
<dbReference type="GO" id="GO:0008556">
    <property type="term" value="F:P-type potassium transmembrane transporter activity"/>
    <property type="evidence" value="ECO:0007669"/>
    <property type="project" value="InterPro"/>
</dbReference>
<dbReference type="NCBIfam" id="TIGR00680">
    <property type="entry name" value="kdpA"/>
    <property type="match status" value="1"/>
</dbReference>
<dbReference type="InterPro" id="IPR004623">
    <property type="entry name" value="KdpA"/>
</dbReference>
<evidence type="ECO:0000256" key="4">
    <source>
        <dbReference type="ARBA" id="ARBA00022692"/>
    </source>
</evidence>
<feature type="transmembrane region" description="Helical" evidence="9">
    <location>
        <begin position="360"/>
        <end position="379"/>
    </location>
</feature>
<feature type="transmembrane region" description="Helical" evidence="9">
    <location>
        <begin position="490"/>
        <end position="514"/>
    </location>
</feature>
<dbReference type="eggNOG" id="COG2060">
    <property type="taxonomic scope" value="Bacteria"/>
</dbReference>
<keyword evidence="6 9" id="KW-1133">Transmembrane helix</keyword>
<feature type="transmembrane region" description="Helical" evidence="9">
    <location>
        <begin position="132"/>
        <end position="158"/>
    </location>
</feature>
<evidence type="ECO:0000313" key="11">
    <source>
        <dbReference type="Proteomes" id="UP000002368"/>
    </source>
</evidence>
<protein>
    <recommendedName>
        <fullName evidence="9">Potassium-transporting ATPase potassium-binding subunit</fullName>
    </recommendedName>
    <alternativeName>
        <fullName evidence="9">ATP phosphohydrolase [potassium-transporting] A chain</fullName>
    </alternativeName>
    <alternativeName>
        <fullName evidence="9">Potassium-binding and translocating subunit A</fullName>
    </alternativeName>
    <alternativeName>
        <fullName evidence="9">Potassium-translocating ATPase A chain</fullName>
    </alternativeName>
</protein>
<dbReference type="HOGENOM" id="CLU_018614_3_0_9"/>
<dbReference type="Proteomes" id="UP000002368">
    <property type="component" value="Chromosome"/>
</dbReference>
<dbReference type="GO" id="GO:0005886">
    <property type="term" value="C:plasma membrane"/>
    <property type="evidence" value="ECO:0007669"/>
    <property type="project" value="UniProtKB-SubCell"/>
</dbReference>
<dbReference type="KEGG" id="bts:Btus_0565"/>
<keyword evidence="4 9" id="KW-0812">Transmembrane</keyword>
<evidence type="ECO:0000256" key="9">
    <source>
        <dbReference type="HAMAP-Rule" id="MF_00275"/>
    </source>
</evidence>
<reference evidence="10 11" key="1">
    <citation type="journal article" date="2011" name="Stand. Genomic Sci.">
        <title>Complete genome sequence of the thermophilic, hydrogen-oxidizing Bacillus tusciae type strain (T2) and reclassification in the new genus, Kyrpidia gen. nov. as Kyrpidia tusciae comb. nov. and emendation of the family Alicyclobacillaceae da Costa and Rainey, 2010.</title>
        <authorList>
            <person name="Klenk H.P."/>
            <person name="Lapidus A."/>
            <person name="Chertkov O."/>
            <person name="Copeland A."/>
            <person name="Del Rio T.G."/>
            <person name="Nolan M."/>
            <person name="Lucas S."/>
            <person name="Chen F."/>
            <person name="Tice H."/>
            <person name="Cheng J.F."/>
            <person name="Han C."/>
            <person name="Bruce D."/>
            <person name="Goodwin L."/>
            <person name="Pitluck S."/>
            <person name="Pati A."/>
            <person name="Ivanova N."/>
            <person name="Mavromatis K."/>
            <person name="Daum C."/>
            <person name="Chen A."/>
            <person name="Palaniappan K."/>
            <person name="Chang Y.J."/>
            <person name="Land M."/>
            <person name="Hauser L."/>
            <person name="Jeffries C.D."/>
            <person name="Detter J.C."/>
            <person name="Rohde M."/>
            <person name="Abt B."/>
            <person name="Pukall R."/>
            <person name="Goker M."/>
            <person name="Bristow J."/>
            <person name="Markowitz V."/>
            <person name="Hugenholtz P."/>
            <person name="Eisen J.A."/>
        </authorList>
    </citation>
    <scope>NUCLEOTIDE SEQUENCE [LARGE SCALE GENOMIC DNA]</scope>
    <source>
        <strain evidence="10 11">DSM 2912</strain>
    </source>
</reference>
<dbReference type="STRING" id="562970.Btus_0565"/>
<dbReference type="GO" id="GO:0016787">
    <property type="term" value="F:hydrolase activity"/>
    <property type="evidence" value="ECO:0007669"/>
    <property type="project" value="UniProtKB-KW"/>
</dbReference>